<dbReference type="CDD" id="cd05251">
    <property type="entry name" value="NmrA_like_SDR_a"/>
    <property type="match status" value="1"/>
</dbReference>
<evidence type="ECO:0000256" key="4">
    <source>
        <dbReference type="ARBA" id="ARBA00022490"/>
    </source>
</evidence>
<dbReference type="AlphaFoldDB" id="A0A5N7BAX8"/>
<gene>
    <name evidence="9" type="ORF">BDV26DRAFT_280683</name>
</gene>
<evidence type="ECO:0000256" key="5">
    <source>
        <dbReference type="ARBA" id="ARBA00022857"/>
    </source>
</evidence>
<comment type="similarity">
    <text evidence="3">Belongs to the NmrA-type oxidoreductase family.</text>
</comment>
<feature type="domain" description="NmrA-like" evidence="8">
    <location>
        <begin position="1"/>
        <end position="296"/>
    </location>
</feature>
<dbReference type="GO" id="GO:0048471">
    <property type="term" value="C:perinuclear region of cytoplasm"/>
    <property type="evidence" value="ECO:0007669"/>
    <property type="project" value="UniProtKB-SubCell"/>
</dbReference>
<evidence type="ECO:0000259" key="8">
    <source>
        <dbReference type="Pfam" id="PF05368"/>
    </source>
</evidence>
<evidence type="ECO:0000256" key="2">
    <source>
        <dbReference type="ARBA" id="ARBA00004556"/>
    </source>
</evidence>
<protein>
    <recommendedName>
        <fullName evidence="7">NmrA-like family domain-containing protein 1</fullName>
    </recommendedName>
</protein>
<evidence type="ECO:0000256" key="3">
    <source>
        <dbReference type="ARBA" id="ARBA00006328"/>
    </source>
</evidence>
<dbReference type="PANTHER" id="PTHR42748">
    <property type="entry name" value="NITROGEN METABOLITE REPRESSION PROTEIN NMRA FAMILY MEMBER"/>
    <property type="match status" value="1"/>
</dbReference>
<dbReference type="InterPro" id="IPR008030">
    <property type="entry name" value="NmrA-like"/>
</dbReference>
<dbReference type="PANTHER" id="PTHR42748:SF31">
    <property type="entry name" value="NMRA-LIKE DOMAIN-CONTAINING PROTEIN-RELATED"/>
    <property type="match status" value="1"/>
</dbReference>
<evidence type="ECO:0000256" key="6">
    <source>
        <dbReference type="ARBA" id="ARBA00023242"/>
    </source>
</evidence>
<dbReference type="FunFam" id="3.40.50.720:FF:000181">
    <property type="entry name" value="NmrA-like family domain-containing protein 1"/>
    <property type="match status" value="1"/>
</dbReference>
<accession>A0A5N7BAX8</accession>
<name>A0A5N7BAX8_9EURO</name>
<dbReference type="OrthoDB" id="3358371at2759"/>
<evidence type="ECO:0000256" key="7">
    <source>
        <dbReference type="ARBA" id="ARBA00040296"/>
    </source>
</evidence>
<evidence type="ECO:0000313" key="10">
    <source>
        <dbReference type="Proteomes" id="UP000326198"/>
    </source>
</evidence>
<evidence type="ECO:0000256" key="1">
    <source>
        <dbReference type="ARBA" id="ARBA00004123"/>
    </source>
</evidence>
<sequence>MSKLITIFGATGNQGGSVINHILADPQLSAEFKIRGITRDPTKPAAQELQKRGVEVVTANLNSVESLRIALKGSHTIFLVTNYWEYVDKGTEVTQGKNVADVARELSVQHLIFSSLVHVTDSTNGRLSHVPHFDGKAEIERYIRASGVPCTFVLAGYFMLNYLQMLKKGGDSTYQLFYPVNGSKAQFPLFDAASDTGLFVTAAIKHASELNGKQILAAAGYYTAEEIVNIFTKETGKKAVFVSVSADQYKAVLPPPVAQEFLENHLLIESPGYFLGQSLDESLKLLDAKPTSFADFVKKNAHAWQ</sequence>
<proteinExistence type="inferred from homology"/>
<evidence type="ECO:0000313" key="9">
    <source>
        <dbReference type="EMBL" id="KAE8378919.1"/>
    </source>
</evidence>
<dbReference type="Gene3D" id="3.40.50.720">
    <property type="entry name" value="NAD(P)-binding Rossmann-like Domain"/>
    <property type="match status" value="1"/>
</dbReference>
<keyword evidence="6" id="KW-0539">Nucleus</keyword>
<keyword evidence="5" id="KW-0521">NADP</keyword>
<keyword evidence="4" id="KW-0963">Cytoplasm</keyword>
<comment type="subcellular location">
    <subcellularLocation>
        <location evidence="2">Cytoplasm</location>
        <location evidence="2">Perinuclear region</location>
    </subcellularLocation>
    <subcellularLocation>
        <location evidence="1">Nucleus</location>
    </subcellularLocation>
</comment>
<dbReference type="EMBL" id="ML736201">
    <property type="protein sequence ID" value="KAE8378919.1"/>
    <property type="molecule type" value="Genomic_DNA"/>
</dbReference>
<keyword evidence="10" id="KW-1185">Reference proteome</keyword>
<organism evidence="9 10">
    <name type="scientific">Aspergillus bertholletiae</name>
    <dbReference type="NCBI Taxonomy" id="1226010"/>
    <lineage>
        <taxon>Eukaryota</taxon>
        <taxon>Fungi</taxon>
        <taxon>Dikarya</taxon>
        <taxon>Ascomycota</taxon>
        <taxon>Pezizomycotina</taxon>
        <taxon>Eurotiomycetes</taxon>
        <taxon>Eurotiomycetidae</taxon>
        <taxon>Eurotiales</taxon>
        <taxon>Aspergillaceae</taxon>
        <taxon>Aspergillus</taxon>
        <taxon>Aspergillus subgen. Circumdati</taxon>
    </lineage>
</organism>
<dbReference type="Pfam" id="PF05368">
    <property type="entry name" value="NmrA"/>
    <property type="match status" value="1"/>
</dbReference>
<dbReference type="GO" id="GO:0005634">
    <property type="term" value="C:nucleus"/>
    <property type="evidence" value="ECO:0007669"/>
    <property type="project" value="UniProtKB-SubCell"/>
</dbReference>
<dbReference type="InterPro" id="IPR036291">
    <property type="entry name" value="NAD(P)-bd_dom_sf"/>
</dbReference>
<dbReference type="Proteomes" id="UP000326198">
    <property type="component" value="Unassembled WGS sequence"/>
</dbReference>
<dbReference type="InterPro" id="IPR051164">
    <property type="entry name" value="NmrA-like_oxidored"/>
</dbReference>
<reference evidence="9 10" key="1">
    <citation type="submission" date="2019-04" db="EMBL/GenBank/DDBJ databases">
        <title>Friends and foes A comparative genomics studyof 23 Aspergillus species from section Flavi.</title>
        <authorList>
            <consortium name="DOE Joint Genome Institute"/>
            <person name="Kjaerbolling I."/>
            <person name="Vesth T."/>
            <person name="Frisvad J.C."/>
            <person name="Nybo J.L."/>
            <person name="Theobald S."/>
            <person name="Kildgaard S."/>
            <person name="Isbrandt T."/>
            <person name="Kuo A."/>
            <person name="Sato A."/>
            <person name="Lyhne E.K."/>
            <person name="Kogle M.E."/>
            <person name="Wiebenga A."/>
            <person name="Kun R.S."/>
            <person name="Lubbers R.J."/>
            <person name="Makela M.R."/>
            <person name="Barry K."/>
            <person name="Chovatia M."/>
            <person name="Clum A."/>
            <person name="Daum C."/>
            <person name="Haridas S."/>
            <person name="He G."/>
            <person name="LaButti K."/>
            <person name="Lipzen A."/>
            <person name="Mondo S."/>
            <person name="Riley R."/>
            <person name="Salamov A."/>
            <person name="Simmons B.A."/>
            <person name="Magnuson J.K."/>
            <person name="Henrissat B."/>
            <person name="Mortensen U.H."/>
            <person name="Larsen T.O."/>
            <person name="Devries R.P."/>
            <person name="Grigoriev I.V."/>
            <person name="Machida M."/>
            <person name="Baker S.E."/>
            <person name="Andersen M.R."/>
        </authorList>
    </citation>
    <scope>NUCLEOTIDE SEQUENCE [LARGE SCALE GENOMIC DNA]</scope>
    <source>
        <strain evidence="9 10">IBT 29228</strain>
    </source>
</reference>
<dbReference type="SUPFAM" id="SSF51735">
    <property type="entry name" value="NAD(P)-binding Rossmann-fold domains"/>
    <property type="match status" value="1"/>
</dbReference>
<dbReference type="Gene3D" id="3.90.25.10">
    <property type="entry name" value="UDP-galactose 4-epimerase, domain 1"/>
    <property type="match status" value="1"/>
</dbReference>